<evidence type="ECO:0000256" key="1">
    <source>
        <dbReference type="SAM" id="MobiDB-lite"/>
    </source>
</evidence>
<feature type="non-terminal residue" evidence="2">
    <location>
        <position position="1"/>
    </location>
</feature>
<keyword evidence="3" id="KW-1185">Reference proteome</keyword>
<feature type="compositionally biased region" description="Low complexity" evidence="1">
    <location>
        <begin position="63"/>
        <end position="75"/>
    </location>
</feature>
<reference evidence="2" key="1">
    <citation type="journal article" date="2020" name="Fungal Divers.">
        <title>Resolving the Mortierellaceae phylogeny through synthesis of multi-gene phylogenetics and phylogenomics.</title>
        <authorList>
            <person name="Vandepol N."/>
            <person name="Liber J."/>
            <person name="Desiro A."/>
            <person name="Na H."/>
            <person name="Kennedy M."/>
            <person name="Barry K."/>
            <person name="Grigoriev I.V."/>
            <person name="Miller A.N."/>
            <person name="O'Donnell K."/>
            <person name="Stajich J.E."/>
            <person name="Bonito G."/>
        </authorList>
    </citation>
    <scope>NUCLEOTIDE SEQUENCE</scope>
    <source>
        <strain evidence="2">CK1249</strain>
    </source>
</reference>
<gene>
    <name evidence="2" type="ORF">BGZ70_000889</name>
</gene>
<protein>
    <submittedName>
        <fullName evidence="2">Uncharacterized protein</fullName>
    </submittedName>
</protein>
<proteinExistence type="predicted"/>
<comment type="caution">
    <text evidence="2">The sequence shown here is derived from an EMBL/GenBank/DDBJ whole genome shotgun (WGS) entry which is preliminary data.</text>
</comment>
<organism evidence="2 3">
    <name type="scientific">Mortierella alpina</name>
    <name type="common">Oleaginous fungus</name>
    <name type="synonym">Mortierella renispora</name>
    <dbReference type="NCBI Taxonomy" id="64518"/>
    <lineage>
        <taxon>Eukaryota</taxon>
        <taxon>Fungi</taxon>
        <taxon>Fungi incertae sedis</taxon>
        <taxon>Mucoromycota</taxon>
        <taxon>Mortierellomycotina</taxon>
        <taxon>Mortierellomycetes</taxon>
        <taxon>Mortierellales</taxon>
        <taxon>Mortierellaceae</taxon>
        <taxon>Mortierella</taxon>
    </lineage>
</organism>
<name>A0A9P6IYU1_MORAP</name>
<dbReference type="Proteomes" id="UP000738359">
    <property type="component" value="Unassembled WGS sequence"/>
</dbReference>
<dbReference type="AlphaFoldDB" id="A0A9P6IYU1"/>
<sequence>IQQQQDQGRRQQRASWNRRLFGGLWGHPSMEPSQQQQQQQQPQQREQHPLQAGGGGHGHQEHQQQQQEQPLTAST</sequence>
<evidence type="ECO:0000313" key="2">
    <source>
        <dbReference type="EMBL" id="KAF9951703.1"/>
    </source>
</evidence>
<feature type="compositionally biased region" description="Low complexity" evidence="1">
    <location>
        <begin position="34"/>
        <end position="44"/>
    </location>
</feature>
<dbReference type="EMBL" id="JAAAHY010001184">
    <property type="protein sequence ID" value="KAF9951703.1"/>
    <property type="molecule type" value="Genomic_DNA"/>
</dbReference>
<feature type="region of interest" description="Disordered" evidence="1">
    <location>
        <begin position="1"/>
        <end position="75"/>
    </location>
</feature>
<accession>A0A9P6IYU1</accession>
<evidence type="ECO:0000313" key="3">
    <source>
        <dbReference type="Proteomes" id="UP000738359"/>
    </source>
</evidence>